<evidence type="ECO:0000313" key="3">
    <source>
        <dbReference type="Proteomes" id="UP000759131"/>
    </source>
</evidence>
<keyword evidence="1" id="KW-1133">Transmembrane helix</keyword>
<evidence type="ECO:0000313" key="2">
    <source>
        <dbReference type="EMBL" id="CAD7632529.1"/>
    </source>
</evidence>
<keyword evidence="1" id="KW-0812">Transmembrane</keyword>
<dbReference type="AlphaFoldDB" id="A0A7R9L094"/>
<proteinExistence type="predicted"/>
<dbReference type="Proteomes" id="UP000759131">
    <property type="component" value="Unassembled WGS sequence"/>
</dbReference>
<feature type="transmembrane region" description="Helical" evidence="1">
    <location>
        <begin position="36"/>
        <end position="58"/>
    </location>
</feature>
<feature type="non-terminal residue" evidence="2">
    <location>
        <position position="105"/>
    </location>
</feature>
<dbReference type="EMBL" id="OC865703">
    <property type="protein sequence ID" value="CAD7632529.1"/>
    <property type="molecule type" value="Genomic_DNA"/>
</dbReference>
<name>A0A7R9L094_9ACAR</name>
<keyword evidence="1" id="KW-0472">Membrane</keyword>
<keyword evidence="3" id="KW-1185">Reference proteome</keyword>
<dbReference type="EMBL" id="CAJPIZ010011128">
    <property type="protein sequence ID" value="CAG2112959.1"/>
    <property type="molecule type" value="Genomic_DNA"/>
</dbReference>
<evidence type="ECO:0000256" key="1">
    <source>
        <dbReference type="SAM" id="Phobius"/>
    </source>
</evidence>
<reference evidence="2" key="1">
    <citation type="submission" date="2020-11" db="EMBL/GenBank/DDBJ databases">
        <authorList>
            <person name="Tran Van P."/>
        </authorList>
    </citation>
    <scope>NUCLEOTIDE SEQUENCE</scope>
</reference>
<protein>
    <submittedName>
        <fullName evidence="2">Uncharacterized protein</fullName>
    </submittedName>
</protein>
<dbReference type="OrthoDB" id="6419245at2759"/>
<accession>A0A7R9L094</accession>
<organism evidence="2">
    <name type="scientific">Medioppia subpectinata</name>
    <dbReference type="NCBI Taxonomy" id="1979941"/>
    <lineage>
        <taxon>Eukaryota</taxon>
        <taxon>Metazoa</taxon>
        <taxon>Ecdysozoa</taxon>
        <taxon>Arthropoda</taxon>
        <taxon>Chelicerata</taxon>
        <taxon>Arachnida</taxon>
        <taxon>Acari</taxon>
        <taxon>Acariformes</taxon>
        <taxon>Sarcoptiformes</taxon>
        <taxon>Oribatida</taxon>
        <taxon>Brachypylina</taxon>
        <taxon>Oppioidea</taxon>
        <taxon>Oppiidae</taxon>
        <taxon>Medioppia</taxon>
    </lineage>
</organism>
<sequence>FGCPANETNTTSANYGCNYQFGWDRNAIIYVDRSPILWLFQTSVAVICLAEALLLAYLSYKGNVLQTLLSFHFILEIVNNAPFVATVRYHRIFIHIKLDANSGNT</sequence>
<gene>
    <name evidence="2" type="ORF">OSB1V03_LOCUS12932</name>
</gene>
<feature type="non-terminal residue" evidence="2">
    <location>
        <position position="1"/>
    </location>
</feature>